<evidence type="ECO:0000259" key="1">
    <source>
        <dbReference type="Pfam" id="PF00534"/>
    </source>
</evidence>
<evidence type="ECO:0000313" key="3">
    <source>
        <dbReference type="Proteomes" id="UP000286260"/>
    </source>
</evidence>
<dbReference type="Proteomes" id="UP000286260">
    <property type="component" value="Unassembled WGS sequence"/>
</dbReference>
<keyword evidence="2" id="KW-0808">Transferase</keyword>
<accession>A0A3R6EYK0</accession>
<organism evidence="2 3">
    <name type="scientific">Parabacteroides merdae</name>
    <dbReference type="NCBI Taxonomy" id="46503"/>
    <lineage>
        <taxon>Bacteria</taxon>
        <taxon>Pseudomonadati</taxon>
        <taxon>Bacteroidota</taxon>
        <taxon>Bacteroidia</taxon>
        <taxon>Bacteroidales</taxon>
        <taxon>Tannerellaceae</taxon>
        <taxon>Parabacteroides</taxon>
    </lineage>
</organism>
<reference evidence="2 3" key="1">
    <citation type="submission" date="2018-08" db="EMBL/GenBank/DDBJ databases">
        <title>A genome reference for cultivated species of the human gut microbiota.</title>
        <authorList>
            <person name="Zou Y."/>
            <person name="Xue W."/>
            <person name="Luo G."/>
        </authorList>
    </citation>
    <scope>NUCLEOTIDE SEQUENCE [LARGE SCALE GENOMIC DNA]</scope>
    <source>
        <strain evidence="2 3">AM34-17</strain>
    </source>
</reference>
<sequence>MEYLCIIIQMSKQSIKYIAFFDTQDSAVKRNYVTSASNKLEYIARAIASTGRDVEIVSMSQVQEEKFKFYVSEKKQVATGITLRLPFSWGGNSGFARKLKIFWHLINMFFFLLLNCTKDEKVVVYHSLGYFDIIRWAKKIRKFKLILEVEEVYSDVSQMSKYWRNLEFKMFDIADAFILSNDLLDTKINRRNKPSVVIYGTYREEPKRVEKFNDGKIHVIYAGTFDPNKGGAQTAIMAAEYLPENYHIHICGFGNLEDVEAVKKQVVEVKGKSISTITYDGLKKGNEFVEFLQQCHIGLSTQKPEGVYNDTSFPSKVLTYMANGLAVVSIKIPVLEKAAIADALSFYESPSGKSLAEAIMKCNYNQSSKELLNILDQKFKENIKSTI</sequence>
<dbReference type="Gene3D" id="3.40.50.2000">
    <property type="entry name" value="Glycogen Phosphorylase B"/>
    <property type="match status" value="1"/>
</dbReference>
<proteinExistence type="predicted"/>
<dbReference type="SUPFAM" id="SSF53756">
    <property type="entry name" value="UDP-Glycosyltransferase/glycogen phosphorylase"/>
    <property type="match status" value="1"/>
</dbReference>
<dbReference type="GO" id="GO:0016757">
    <property type="term" value="F:glycosyltransferase activity"/>
    <property type="evidence" value="ECO:0007669"/>
    <property type="project" value="InterPro"/>
</dbReference>
<dbReference type="InterPro" id="IPR001296">
    <property type="entry name" value="Glyco_trans_1"/>
</dbReference>
<evidence type="ECO:0000313" key="2">
    <source>
        <dbReference type="EMBL" id="RHC84121.1"/>
    </source>
</evidence>
<dbReference type="AlphaFoldDB" id="A0A3R6EYK0"/>
<dbReference type="EMBL" id="QSII01000015">
    <property type="protein sequence ID" value="RHC84121.1"/>
    <property type="molecule type" value="Genomic_DNA"/>
</dbReference>
<feature type="domain" description="Glycosyl transferase family 1" evidence="1">
    <location>
        <begin position="204"/>
        <end position="374"/>
    </location>
</feature>
<comment type="caution">
    <text evidence="2">The sequence shown here is derived from an EMBL/GenBank/DDBJ whole genome shotgun (WGS) entry which is preliminary data.</text>
</comment>
<dbReference type="Pfam" id="PF00534">
    <property type="entry name" value="Glycos_transf_1"/>
    <property type="match status" value="1"/>
</dbReference>
<name>A0A3R6EYK0_9BACT</name>
<gene>
    <name evidence="2" type="ORF">DW828_11390</name>
</gene>
<protein>
    <submittedName>
        <fullName evidence="2">Glycosyltransferase</fullName>
    </submittedName>
</protein>